<protein>
    <recommendedName>
        <fullName evidence="4">Tandem-95 repeat protein</fullName>
    </recommendedName>
</protein>
<accession>A0A966G092</accession>
<comment type="caution">
    <text evidence="2">The sequence shown here is derived from an EMBL/GenBank/DDBJ whole genome shotgun (WGS) entry which is preliminary data.</text>
</comment>
<dbReference type="Proteomes" id="UP000799330">
    <property type="component" value="Unassembled WGS sequence"/>
</dbReference>
<evidence type="ECO:0008006" key="4">
    <source>
        <dbReference type="Google" id="ProtNLM"/>
    </source>
</evidence>
<feature type="non-terminal residue" evidence="2">
    <location>
        <position position="379"/>
    </location>
</feature>
<keyword evidence="1" id="KW-0732">Signal</keyword>
<dbReference type="Pfam" id="PF17963">
    <property type="entry name" value="Big_9"/>
    <property type="match status" value="2"/>
</dbReference>
<dbReference type="Gene3D" id="2.60.40.3440">
    <property type="match status" value="1"/>
</dbReference>
<dbReference type="AlphaFoldDB" id="A0A966G092"/>
<dbReference type="InterPro" id="IPR010221">
    <property type="entry name" value="VCBS_dom"/>
</dbReference>
<evidence type="ECO:0000313" key="3">
    <source>
        <dbReference type="Proteomes" id="UP000799330"/>
    </source>
</evidence>
<evidence type="ECO:0000256" key="1">
    <source>
        <dbReference type="ARBA" id="ARBA00022729"/>
    </source>
</evidence>
<sequence length="379" mass="39870">MDTTPPDAPSNLKVGNKTITPNSQNLVNTTTLNLTGYLSETGLSVFLIDRTLNQSLGQASVNNTQFSSTIQLPSSGTRNLDIQIIDPAGNITTTNFNLFADIITPTLLEFLNIPQTPIATPINSIDLRFSEAINLSTFDYTDITLQRNNGENLINDAVTVEYLSGTTYRIKGLTDLTRTTGNYQLTVNSNTLQDLAGNSGDAAKTATFAIITPTNNPPIAQDDALATNEDTIVTGNVLINNGSGADSDPDKDSLTVTAVNSNTANVGTQIILSSGALLTLNTNGTLTYNPNGQFEALKNGEITTDSFTYTLSDGNGGTDTATVTATITGVNDAPVANPDSYILDEDNTLTINTPGVKGNDTDAENDSLTVNLVSTVAKG</sequence>
<proteinExistence type="predicted"/>
<reference evidence="2" key="1">
    <citation type="journal article" date="2019" name="Mol. Ecol.">
        <title>Genome evolution and host-microbiome shifts correspond with intraspecific niche divergence within harmful algal bloom-forming Microcystis aeruginosa.</title>
        <authorList>
            <person name="Jackrel S.L."/>
            <person name="White J.D."/>
            <person name="Evans J.T."/>
            <person name="Buffin K."/>
            <person name="Hayden K."/>
            <person name="Sarnelle O."/>
            <person name="Denef V.J."/>
        </authorList>
    </citation>
    <scope>NUCLEOTIDE SEQUENCE</scope>
    <source>
        <strain evidence="2">G11-04</strain>
    </source>
</reference>
<dbReference type="InterPro" id="IPR014755">
    <property type="entry name" value="Cu-Rt/internalin_Ig-like"/>
</dbReference>
<organism evidence="2 3">
    <name type="scientific">Microcystis aeruginosa G11-04</name>
    <dbReference type="NCBI Taxonomy" id="2685956"/>
    <lineage>
        <taxon>Bacteria</taxon>
        <taxon>Bacillati</taxon>
        <taxon>Cyanobacteriota</taxon>
        <taxon>Cyanophyceae</taxon>
        <taxon>Oscillatoriophycideae</taxon>
        <taxon>Chroococcales</taxon>
        <taxon>Microcystaceae</taxon>
        <taxon>Microcystis</taxon>
    </lineage>
</organism>
<name>A0A966G092_MICAE</name>
<evidence type="ECO:0000313" key="2">
    <source>
        <dbReference type="EMBL" id="NCS57670.1"/>
    </source>
</evidence>
<gene>
    <name evidence="2" type="ORF">GPJ16_12280</name>
</gene>
<dbReference type="EMBL" id="JAADAI010000149">
    <property type="protein sequence ID" value="NCS57670.1"/>
    <property type="molecule type" value="Genomic_DNA"/>
</dbReference>
<dbReference type="Gene3D" id="2.60.40.1220">
    <property type="match status" value="1"/>
</dbReference>
<dbReference type="NCBIfam" id="TIGR01965">
    <property type="entry name" value="VCBS_repeat"/>
    <property type="match status" value="1"/>
</dbReference>